<dbReference type="Pfam" id="PF21678">
    <property type="entry name" value="Csf1_N"/>
    <property type="match status" value="1"/>
</dbReference>
<dbReference type="STRING" id="436010.A0A166XB59"/>
<feature type="region of interest" description="Disordered" evidence="1">
    <location>
        <begin position="2889"/>
        <end position="2911"/>
    </location>
</feature>
<feature type="compositionally biased region" description="Polar residues" evidence="1">
    <location>
        <begin position="1124"/>
        <end position="1136"/>
    </location>
</feature>
<feature type="region of interest" description="Disordered" evidence="1">
    <location>
        <begin position="3132"/>
        <end position="3183"/>
    </location>
</feature>
<dbReference type="EMBL" id="KV417480">
    <property type="protein sequence ID" value="KZP34604.1"/>
    <property type="molecule type" value="Genomic_DNA"/>
</dbReference>
<dbReference type="OrthoDB" id="10051416at2759"/>
<evidence type="ECO:0000256" key="1">
    <source>
        <dbReference type="SAM" id="MobiDB-lite"/>
    </source>
</evidence>
<sequence length="3298" mass="366309">MIYQLNIHLVGTCIGIIIGSILYFFYINRLVAFIVGGLLRVSFWNQGPSSIWLEIGSIHFSPVAGRILLRDVRYHSSNQTVRIVKTHILWRYWIRRPATEEDLNRARVGGDDHKTDTWSQSCRLHLAFEGFEWLMYNRTAAYDTIATALDPGTGHPASRRHSEDTTHARTKSSGFETSSMYPPPSLIPQGVKPPRFIVRICLWLKKQMPSLNPKDLLPIGISATKGVIICGNGSTPSLLVTEFQKAEGSFGIVQARSKLDFYKNVLGFKFHKTLIRYVENEDFQAPMTTTGQIIQEHIAASKYATLPKSSYLSYRTFLKLWRRLKLYSLTPRRRSKLLGRRPRQTPEDESPIGPESATREYAIERKVLETPLLEVSYYADVVGKVPLDHRSGTAGLESFDIGNGDLPPEWGVDIVVRGGFFRYGPWADRQRAELQRAFFPNAYHDTEPTPFLKPGDQRLWTALKVFVELRDKTTVHIPFREASKNWQWDGETEVPRPKKREPALIHLTAGDSSSISYIVPMVIGPNGYEPFLEVHLDGLVVTSSLNDIRLVNAESCRIRGELPSPLGWNAEREWIFAVSLRQPVIYILRDHINMFTDLGKDWTAGPPTDYFRFIPMIYVFELDLHHYKLNLYVNDQNIIDKPLDLDENAIVTMSGPKLRHEARIPSNTYRPETTVIPLFVEAPSVSFAISLPRWNTHSSNANRVAQIGFLRIDSSYRYYADVHTEHIEQFDLNIAIRDVAFKPLGWVIRYVLVLRENYLGTFTNFSTLHEYLDRRGRKLPVGDPIEPKFRPGKSNIMQVEILLSVINMQFLLPAGLPGYETADPSQQAIPGDIGVGACVVVTLPELQLQFRLHEYYMEMSLNVDTITVCPEADCPEADFLNRSYESSRENLVIEGIDITANRLFGPQPRTSTYICVWEIRLGHVKGVLSASEGRILAAVGNAFILNFADTANAPAAEFALPADPDMTLMKVSVGPVNLTWLAGNTAVDVTIPSGITLNTNDLAGDFYRKVTSIQIPTISLKVLVTNVTRPRSWLEAAHAILDVNVDIYSAPAGWRDTSRVQKEFVRIQDVPTGRAKLMKESLYNDCRGSHKNGLYLPQPRLSRITEGRAREQLRWPRPDDNYVKDTTQLRGRTSRASDSDGEEGVSEADRDARLAQSRTFSISRPKSALEPEQQSMSTGDESDDGDLTDADTSDGDWSDSDGLDGEEKSLLGQYHRFTNHYNSRYLTSPSLWEDSPFVLTHDLAYKHCAKVLSGDHHQAQRNLSHMDQAQSPTGTTTIRLQCRKPTTVRVTPLIVSAVDGLEKDIATNTLGAELALDALSAHFLADIGKSATKDTKIFDISLHSVEVQLIQLISSSMSSSSPPSSAHLAPCTAMATVAIRSSDCHMLVRLPGGGPDSRAAICLGCNLAVSLSSVQEQNLAVPDESTVDVLLPSFEFQLSPDKITIGLHGLSVNLGHSSPEHVIATGVALNGTATQLSHIYKRWKEASSTFNQRLLYGILLVSAEKQIVDPYSTTQPSYLIQSGRPNKLRTDPILVLLHYLRRCLLHMTALERGDLHSKGRMDPSALVDSLLPLLESRLTSLALDADASGVSNRDALAPLLPSLKPGADEATSRSFQFNSGSITTGQVDLTIRDPEDKAPSRFYITSLSLDGRMRRLKVSPSSSPATTLLSQTSLKVHNSYHVRRICVDVGIGEVNLTILPPVMAFAQQILRVRRRYGASNLQHRGRGPEDSTAPIHASQDGMYFVATCTMQLLRVEAAAQNLICVFGLSNLQLASTVLEKPSARSTDSLASDLSMNHSIIFDQLYVRARTNVDVIRRTDSDILASLLLRGGKANAAVHLEPSSMHTLRTTLILDRVQLDVPRSAIRLYRFIEEWRADFLPGIEATLHGLLSEIENTKVDSPTPRPQQGGQLMLHLHAHVASVGVSLQVMHGTWLSWEVSQIVAYIRPSSGSQRNTSKSFGLQVASQVFSVSNKPYPSRKIKAGSDVKLELPMISLTGRYSKSTVYTIACVEFFQLTVKPSHWDTLLAVQQKFGQDFNDLMNLIAQTRQQSNSSTRKATVTKPTLQYVGHLKMRGFSVGLEGITSTLYLECEDIGGGINSSNGLTWDIRLSDVALSLAPNARHAPRGSIFNRNIRSAFVIIDLQAEANPDTKQSAAGQSLRFTVTKIHAVMQPSSIGEIGDFIDHLQVEIVDRQERRATEMAEFKEKTKNFMRTFETKARDTTPAYNSDWLSNHTVELTILNIGVAFPLALNEGIKLPHSSDVNPTAVRAFLFSIKSLKFATQRGETGQAVMEGFSFQFVSRFRQSNAVDFAGDSHQTRNRLLYPQMTAQLRSETLALSRKLSIAANVSGFILDVDSSIPDDVFALIDVYRQGQERVIRLTDNIPRNVAAATPSLESPGKTPEKHYAALRTSTVVTSLTFLSGQVRVYSGSASTLSRSRTLSFTAREPTDPQFLELGADIFKLPVVSVWAEYRARQAAQKFHIGEISEPSSLMFKSTVHSSQNTLRPTLLPFITELVERIETRMRKASMGSPQVSATPLLEISPRAVSERAQMSPSSASTLQITFSLRIDQSKLELTCLPDVNVLAGLHWDSGGFVINVSPGARNVTFTGSVAGLTLGLKHGFLSEECVRLDARNLAFSVQFAKRMVDGNTINSVTVVLDTEFAGSVRFSRLQDVLCFKAVWLDRIPLFNNQQDVPEAAPQSSVAGGPSQEFSTALLLRIRRIDLEIDLGQSITTVNLRLKDTLIRTKLMEELYELSLAVADVAIIAKGNISGQINVPDCLFQTIRRKENHLQESGGRTTLLELVMTSGPLEAVLESDHQKLLQYHAQPLEVKIFDDWSSVTGSNQDTDERPLRLSFTVKGDGVVAAATVGTIPKLLSYSNKFKANMEAQREGASRESQAFKMTQTPKPDNPLSEVANAMLHSARDRFKEAETELMYVIDQHLSLHLKVLRLVVFPRTMEDLEMAQFVGSQVQAQLDRRVNANSLAKRTLRLSFASMSISKYSQLNHIPPPDPEPLLENNWLTYLLRGATEAIIVGLPSMRMEMTSQESMVDTVKQLEYNFNSRFIKTESMKEFEDIYITLNMSLYSWLTILRKNLSREMTQVQAGSSDWRGGATGAAPVNVSRKRVLEPLQLPIVKEEGTPSPPRTSITPSMSPVTFPQGMFTQPRSISGSSADAPDAANESDLHSGVAINSDVSPLIPPLAAASGSSTIPSSKKTAGAIYKPGQRHIERLNMRQLGEATPDVMHPFFMKKAGFNLEDSLPQYVHEYATIPIEEIMQVLLRLYSKQLSSGQSGDEDTS</sequence>
<feature type="transmembrane region" description="Helical" evidence="2">
    <location>
        <begin position="7"/>
        <end position="26"/>
    </location>
</feature>
<feature type="region of interest" description="Disordered" evidence="1">
    <location>
        <begin position="1108"/>
        <end position="1205"/>
    </location>
</feature>
<protein>
    <recommendedName>
        <fullName evidence="3">Csf1 N-terminal domain-containing protein</fullName>
    </recommendedName>
</protein>
<name>A0A166XB59_9AGAM</name>
<keyword evidence="2" id="KW-0812">Transmembrane</keyword>
<feature type="region of interest" description="Disordered" evidence="1">
    <location>
        <begin position="337"/>
        <end position="356"/>
    </location>
</feature>
<keyword evidence="2" id="KW-0472">Membrane</keyword>
<dbReference type="InterPro" id="IPR048636">
    <property type="entry name" value="Csf1_N"/>
</dbReference>
<feature type="compositionally biased region" description="Acidic residues" evidence="1">
    <location>
        <begin position="1180"/>
        <end position="1204"/>
    </location>
</feature>
<feature type="compositionally biased region" description="Low complexity" evidence="1">
    <location>
        <begin position="3145"/>
        <end position="3154"/>
    </location>
</feature>
<feature type="compositionally biased region" description="Basic and acidic residues" evidence="1">
    <location>
        <begin position="1108"/>
        <end position="1123"/>
    </location>
</feature>
<feature type="compositionally biased region" description="Polar residues" evidence="1">
    <location>
        <begin position="3161"/>
        <end position="3172"/>
    </location>
</feature>
<dbReference type="GO" id="GO:0016020">
    <property type="term" value="C:membrane"/>
    <property type="evidence" value="ECO:0007669"/>
    <property type="project" value="InterPro"/>
</dbReference>
<gene>
    <name evidence="4" type="ORF">FIBSPDRAFT_924060</name>
</gene>
<dbReference type="InterPro" id="IPR029636">
    <property type="entry name" value="Csf1"/>
</dbReference>
<feature type="compositionally biased region" description="Polar residues" evidence="1">
    <location>
        <begin position="2895"/>
        <end position="2907"/>
    </location>
</feature>
<organism evidence="4">
    <name type="scientific">Athelia psychrophila</name>
    <dbReference type="NCBI Taxonomy" id="1759441"/>
    <lineage>
        <taxon>Eukaryota</taxon>
        <taxon>Fungi</taxon>
        <taxon>Dikarya</taxon>
        <taxon>Basidiomycota</taxon>
        <taxon>Agaricomycotina</taxon>
        <taxon>Agaricomycetes</taxon>
        <taxon>Agaricomycetidae</taxon>
        <taxon>Atheliales</taxon>
        <taxon>Atheliaceae</taxon>
        <taxon>Athelia</taxon>
    </lineage>
</organism>
<reference evidence="4" key="1">
    <citation type="journal article" date="2016" name="Mol. Biol. Evol.">
        <title>Comparative Genomics of Early-Diverging Mushroom-Forming Fungi Provides Insights into the Origins of Lignocellulose Decay Capabilities.</title>
        <authorList>
            <person name="Nagy L.G."/>
            <person name="Riley R."/>
            <person name="Tritt A."/>
            <person name="Adam C."/>
            <person name="Daum C."/>
            <person name="Floudas D."/>
            <person name="Sun H."/>
            <person name="Yadav J.S."/>
            <person name="Pangilinan J."/>
            <person name="Larsson K.H."/>
            <person name="Matsuura K."/>
            <person name="Barry K."/>
            <person name="Labutti K."/>
            <person name="Kuo R."/>
            <person name="Ohm R.A."/>
            <person name="Bhattacharya S.S."/>
            <person name="Shirouzu T."/>
            <person name="Yoshinaga Y."/>
            <person name="Martin F.M."/>
            <person name="Grigoriev I.V."/>
            <person name="Hibbett D.S."/>
        </authorList>
    </citation>
    <scope>NUCLEOTIDE SEQUENCE [LARGE SCALE GENOMIC DNA]</scope>
    <source>
        <strain evidence="4">CBS 109695</strain>
    </source>
</reference>
<feature type="region of interest" description="Disordered" evidence="1">
    <location>
        <begin position="151"/>
        <end position="184"/>
    </location>
</feature>
<feature type="domain" description="Csf1 N-terminal" evidence="3">
    <location>
        <begin position="21"/>
        <end position="778"/>
    </location>
</feature>
<accession>A0A166XB59</accession>
<evidence type="ECO:0000256" key="2">
    <source>
        <dbReference type="SAM" id="Phobius"/>
    </source>
</evidence>
<evidence type="ECO:0000313" key="4">
    <source>
        <dbReference type="EMBL" id="KZP34604.1"/>
    </source>
</evidence>
<dbReference type="PANTHER" id="PTHR32085">
    <property type="entry name" value="PROTEIN CSF1"/>
    <property type="match status" value="1"/>
</dbReference>
<dbReference type="GO" id="GO:0006113">
    <property type="term" value="P:fermentation"/>
    <property type="evidence" value="ECO:0007669"/>
    <property type="project" value="InterPro"/>
</dbReference>
<dbReference type="PANTHER" id="PTHR32085:SF3">
    <property type="entry name" value="PROTEIN CSF1"/>
    <property type="match status" value="1"/>
</dbReference>
<proteinExistence type="predicted"/>
<feature type="compositionally biased region" description="Polar residues" evidence="1">
    <location>
        <begin position="171"/>
        <end position="180"/>
    </location>
</feature>
<keyword evidence="2" id="KW-1133">Transmembrane helix</keyword>
<evidence type="ECO:0000259" key="3">
    <source>
        <dbReference type="Pfam" id="PF21678"/>
    </source>
</evidence>